<evidence type="ECO:0000313" key="2">
    <source>
        <dbReference type="EMBL" id="GEL95744.1"/>
    </source>
</evidence>
<dbReference type="EMBL" id="BJWG01000011">
    <property type="protein sequence ID" value="GEL95744.1"/>
    <property type="molecule type" value="Genomic_DNA"/>
</dbReference>
<keyword evidence="3" id="KW-1185">Reference proteome</keyword>
<feature type="chain" id="PRO_5039706848" description="Lipoprotein" evidence="1">
    <location>
        <begin position="25"/>
        <end position="173"/>
    </location>
</feature>
<protein>
    <recommendedName>
        <fullName evidence="4">Lipoprotein</fullName>
    </recommendedName>
</protein>
<proteinExistence type="predicted"/>
<accession>A0A511JCN8</accession>
<dbReference type="PROSITE" id="PS51257">
    <property type="entry name" value="PROKAR_LIPOPROTEIN"/>
    <property type="match status" value="1"/>
</dbReference>
<dbReference type="AlphaFoldDB" id="A0A511JCN8"/>
<name>A0A511JCN8_9CELL</name>
<feature type="signal peptide" evidence="1">
    <location>
        <begin position="1"/>
        <end position="24"/>
    </location>
</feature>
<evidence type="ECO:0008006" key="4">
    <source>
        <dbReference type="Google" id="ProtNLM"/>
    </source>
</evidence>
<evidence type="ECO:0000313" key="3">
    <source>
        <dbReference type="Proteomes" id="UP000321720"/>
    </source>
</evidence>
<keyword evidence="1" id="KW-0732">Signal</keyword>
<dbReference type="Proteomes" id="UP000321720">
    <property type="component" value="Unassembled WGS sequence"/>
</dbReference>
<dbReference type="RefSeq" id="WP_146843378.1">
    <property type="nucleotide sequence ID" value="NZ_BJWG01000011.1"/>
</dbReference>
<evidence type="ECO:0000256" key="1">
    <source>
        <dbReference type="SAM" id="SignalP"/>
    </source>
</evidence>
<organism evidence="2 3">
    <name type="scientific">Cellulomonas composti</name>
    <dbReference type="NCBI Taxonomy" id="266130"/>
    <lineage>
        <taxon>Bacteria</taxon>
        <taxon>Bacillati</taxon>
        <taxon>Actinomycetota</taxon>
        <taxon>Actinomycetes</taxon>
        <taxon>Micrococcales</taxon>
        <taxon>Cellulomonadaceae</taxon>
        <taxon>Cellulomonas</taxon>
    </lineage>
</organism>
<sequence>MTSLRRPRTLVVATAALALAAALAGCSATNPIQTEDHYDASDGVSAALGDITAVNLMVLSAAEGEPGVLHGALTNHADDSITVTITFGDVSDPTGATAAPDASSETVDVAAGATVLLDGTDDDGHADVRTEATTAPAGAVTPITLSTQPGGTLAVQVPVLDGTLPQYSPAPTS</sequence>
<dbReference type="OrthoDB" id="3267550at2"/>
<comment type="caution">
    <text evidence="2">The sequence shown here is derived from an EMBL/GenBank/DDBJ whole genome shotgun (WGS) entry which is preliminary data.</text>
</comment>
<reference evidence="2 3" key="1">
    <citation type="submission" date="2019-07" db="EMBL/GenBank/DDBJ databases">
        <title>Whole genome shotgun sequence of Cellulomonas composti NBRC 100758.</title>
        <authorList>
            <person name="Hosoyama A."/>
            <person name="Uohara A."/>
            <person name="Ohji S."/>
            <person name="Ichikawa N."/>
        </authorList>
    </citation>
    <scope>NUCLEOTIDE SEQUENCE [LARGE SCALE GENOMIC DNA]</scope>
    <source>
        <strain evidence="2 3">NBRC 100758</strain>
    </source>
</reference>
<gene>
    <name evidence="2" type="ORF">CCO02nite_24020</name>
</gene>